<name>A0ABM9NNR2_9GAMM</name>
<keyword evidence="3 9" id="KW-0808">Transferase</keyword>
<keyword evidence="4 9" id="KW-0819">tRNA processing</keyword>
<dbReference type="Proteomes" id="UP001497533">
    <property type="component" value="Chromosome"/>
</dbReference>
<dbReference type="SUPFAM" id="SSF55821">
    <property type="entry name" value="YrdC/RibB"/>
    <property type="match status" value="1"/>
</dbReference>
<dbReference type="GO" id="GO:0061710">
    <property type="term" value="F:L-threonylcarbamoyladenylate synthase"/>
    <property type="evidence" value="ECO:0007669"/>
    <property type="project" value="UniProtKB-EC"/>
</dbReference>
<dbReference type="EC" id="2.7.7.87" evidence="9"/>
<dbReference type="PANTHER" id="PTHR17490">
    <property type="entry name" value="SUA5"/>
    <property type="match status" value="1"/>
</dbReference>
<evidence type="ECO:0000313" key="11">
    <source>
        <dbReference type="EMBL" id="CAL1329111.1"/>
    </source>
</evidence>
<comment type="catalytic activity">
    <reaction evidence="8 9">
        <text>L-threonine + hydrogencarbonate + ATP = L-threonylcarbamoyladenylate + diphosphate + H2O</text>
        <dbReference type="Rhea" id="RHEA:36407"/>
        <dbReference type="ChEBI" id="CHEBI:15377"/>
        <dbReference type="ChEBI" id="CHEBI:17544"/>
        <dbReference type="ChEBI" id="CHEBI:30616"/>
        <dbReference type="ChEBI" id="CHEBI:33019"/>
        <dbReference type="ChEBI" id="CHEBI:57926"/>
        <dbReference type="ChEBI" id="CHEBI:73682"/>
        <dbReference type="EC" id="2.7.7.87"/>
    </reaction>
</comment>
<evidence type="ECO:0000256" key="1">
    <source>
        <dbReference type="ARBA" id="ARBA00004496"/>
    </source>
</evidence>
<evidence type="ECO:0000256" key="7">
    <source>
        <dbReference type="ARBA" id="ARBA00022840"/>
    </source>
</evidence>
<comment type="function">
    <text evidence="9">Required for the formation of a threonylcarbamoyl group on adenosine at position 37 (t(6)A37) in tRNAs that read codons beginning with adenine. Catalyzes the conversion of L-threonine, HCO(3)(-)/CO(2) and ATP to give threonylcarbamoyl-AMP (TC-AMP) as the acyladenylate intermediate, with the release of diphosphate.</text>
</comment>
<accession>A0ABM9NNR2</accession>
<proteinExistence type="inferred from homology"/>
<reference evidence="11" key="1">
    <citation type="submission" date="2024-04" db="EMBL/GenBank/DDBJ databases">
        <authorList>
            <person name="Manzano-Marin A."/>
            <person name="Manzano-Marin A."/>
            <person name="Alejandro Manzano Marin A."/>
        </authorList>
    </citation>
    <scope>NUCLEOTIDE SEQUENCE [LARGE SCALE GENOMIC DNA]</scope>
    <source>
        <strain evidence="11">TABTEA</strain>
    </source>
</reference>
<comment type="similarity">
    <text evidence="9">Belongs to the SUA5 family. TsaC subfamily.</text>
</comment>
<dbReference type="InterPro" id="IPR006070">
    <property type="entry name" value="Sua5-like_dom"/>
</dbReference>
<dbReference type="PANTHER" id="PTHR17490:SF18">
    <property type="entry name" value="THREONYLCARBAMOYL-AMP SYNTHASE"/>
    <property type="match status" value="1"/>
</dbReference>
<protein>
    <recommendedName>
        <fullName evidence="9">Threonylcarbamoyl-AMP synthase</fullName>
        <shortName evidence="9">TC-AMP synthase</shortName>
        <ecNumber evidence="9">2.7.7.87</ecNumber>
    </recommendedName>
    <alternativeName>
        <fullName evidence="9">L-threonylcarbamoyladenylate synthase</fullName>
    </alternativeName>
    <alternativeName>
        <fullName evidence="9">t(6)A37 threonylcarbamoyladenosine biosynthesis protein TsaC</fullName>
    </alternativeName>
    <alternativeName>
        <fullName evidence="9">tRNA threonylcarbamoyladenosine biosynthesis protein TsaC</fullName>
    </alternativeName>
</protein>
<dbReference type="EMBL" id="OZ034688">
    <property type="protein sequence ID" value="CAL1329111.1"/>
    <property type="molecule type" value="Genomic_DNA"/>
</dbReference>
<dbReference type="Gene3D" id="3.90.870.10">
    <property type="entry name" value="DHBP synthase"/>
    <property type="match status" value="1"/>
</dbReference>
<sequence length="185" mass="21161">MKNKYIENAIKYLNKKKIIAYPTESVFGLGCDPDCEIAVNTLLKLKQRSIEKGFILISNNYQNFKKYINDNSLTEKQKKIMFSTWPGHITWTIQAKITTPKWLTGKFDTLAIRIINYEPIKTLCNKYGKPIISTSANLNGQKPCKTKNEVIKLFKNIYVIDGLIGGSTKQSEIRNSKTGEIYRKG</sequence>
<dbReference type="HAMAP" id="MF_01852">
    <property type="entry name" value="TsaC"/>
    <property type="match status" value="1"/>
</dbReference>
<evidence type="ECO:0000256" key="8">
    <source>
        <dbReference type="ARBA" id="ARBA00048366"/>
    </source>
</evidence>
<keyword evidence="5 9" id="KW-0548">Nucleotidyltransferase</keyword>
<evidence type="ECO:0000256" key="3">
    <source>
        <dbReference type="ARBA" id="ARBA00022679"/>
    </source>
</evidence>
<keyword evidence="6 9" id="KW-0547">Nucleotide-binding</keyword>
<comment type="subcellular location">
    <subcellularLocation>
        <location evidence="1 9">Cytoplasm</location>
    </subcellularLocation>
</comment>
<dbReference type="InterPro" id="IPR023535">
    <property type="entry name" value="TC-AMP_synthase"/>
</dbReference>
<evidence type="ECO:0000259" key="10">
    <source>
        <dbReference type="PROSITE" id="PS51163"/>
    </source>
</evidence>
<evidence type="ECO:0000256" key="9">
    <source>
        <dbReference type="HAMAP-Rule" id="MF_01852"/>
    </source>
</evidence>
<evidence type="ECO:0000313" key="12">
    <source>
        <dbReference type="Proteomes" id="UP001497533"/>
    </source>
</evidence>
<dbReference type="RefSeq" id="WP_341765165.1">
    <property type="nucleotide sequence ID" value="NZ_OZ034688.1"/>
</dbReference>
<dbReference type="InterPro" id="IPR050156">
    <property type="entry name" value="TC-AMP_synthase_SUA5"/>
</dbReference>
<dbReference type="Pfam" id="PF01300">
    <property type="entry name" value="Sua5_yciO_yrdC"/>
    <property type="match status" value="1"/>
</dbReference>
<gene>
    <name evidence="9 11" type="primary">tsaC</name>
    <name evidence="11" type="ORF">PRHACTZTBTEA_182</name>
</gene>
<dbReference type="InterPro" id="IPR017945">
    <property type="entry name" value="DHBP_synth_RibB-like_a/b_dom"/>
</dbReference>
<evidence type="ECO:0000256" key="6">
    <source>
        <dbReference type="ARBA" id="ARBA00022741"/>
    </source>
</evidence>
<evidence type="ECO:0000256" key="2">
    <source>
        <dbReference type="ARBA" id="ARBA00022490"/>
    </source>
</evidence>
<feature type="domain" description="YrdC-like" evidence="10">
    <location>
        <begin position="3"/>
        <end position="185"/>
    </location>
</feature>
<keyword evidence="12" id="KW-1185">Reference proteome</keyword>
<dbReference type="PROSITE" id="PS51163">
    <property type="entry name" value="YRDC"/>
    <property type="match status" value="1"/>
</dbReference>
<evidence type="ECO:0000256" key="5">
    <source>
        <dbReference type="ARBA" id="ARBA00022695"/>
    </source>
</evidence>
<keyword evidence="7 9" id="KW-0067">ATP-binding</keyword>
<keyword evidence="2 9" id="KW-0963">Cytoplasm</keyword>
<organism evidence="11 12">
    <name type="scientific">Candidatus Providencia siddallii</name>
    <dbReference type="NCBI Taxonomy" id="1715285"/>
    <lineage>
        <taxon>Bacteria</taxon>
        <taxon>Pseudomonadati</taxon>
        <taxon>Pseudomonadota</taxon>
        <taxon>Gammaproteobacteria</taxon>
        <taxon>Enterobacterales</taxon>
        <taxon>Morganellaceae</taxon>
        <taxon>Providencia</taxon>
    </lineage>
</organism>
<evidence type="ECO:0000256" key="4">
    <source>
        <dbReference type="ARBA" id="ARBA00022694"/>
    </source>
</evidence>